<accession>A0A875S8F8</accession>
<name>A0A875S8F8_EENNA</name>
<proteinExistence type="predicted"/>
<dbReference type="Proteomes" id="UP000662931">
    <property type="component" value="Chromosome 3"/>
</dbReference>
<feature type="signal peptide" evidence="1">
    <location>
        <begin position="1"/>
        <end position="17"/>
    </location>
</feature>
<keyword evidence="1" id="KW-0732">Signal</keyword>
<reference evidence="2" key="1">
    <citation type="submission" date="2020-10" db="EMBL/GenBank/DDBJ databases">
        <authorList>
            <person name="Roach M.J.R."/>
        </authorList>
    </citation>
    <scope>NUCLEOTIDE SEQUENCE</scope>
    <source>
        <strain evidence="2">CBS 1945</strain>
    </source>
</reference>
<protein>
    <submittedName>
        <fullName evidence="2">Uncharacterized protein</fullName>
    </submittedName>
</protein>
<organism evidence="2 3">
    <name type="scientific">Eeniella nana</name>
    <name type="common">Yeast</name>
    <name type="synonym">Brettanomyces nanus</name>
    <dbReference type="NCBI Taxonomy" id="13502"/>
    <lineage>
        <taxon>Eukaryota</taxon>
        <taxon>Fungi</taxon>
        <taxon>Dikarya</taxon>
        <taxon>Ascomycota</taxon>
        <taxon>Saccharomycotina</taxon>
        <taxon>Pichiomycetes</taxon>
        <taxon>Pichiales</taxon>
        <taxon>Pichiaceae</taxon>
        <taxon>Brettanomyces</taxon>
    </lineage>
</organism>
<dbReference type="RefSeq" id="XP_038778959.1">
    <property type="nucleotide sequence ID" value="XM_038923031.1"/>
</dbReference>
<evidence type="ECO:0000256" key="1">
    <source>
        <dbReference type="SAM" id="SignalP"/>
    </source>
</evidence>
<feature type="chain" id="PRO_5034697771" evidence="1">
    <location>
        <begin position="18"/>
        <end position="712"/>
    </location>
</feature>
<evidence type="ECO:0000313" key="2">
    <source>
        <dbReference type="EMBL" id="QPG75394.1"/>
    </source>
</evidence>
<dbReference type="GeneID" id="62196149"/>
<evidence type="ECO:0000313" key="3">
    <source>
        <dbReference type="Proteomes" id="UP000662931"/>
    </source>
</evidence>
<dbReference type="KEGG" id="bnn:FOA43_002748"/>
<dbReference type="AlphaFoldDB" id="A0A875S8F8"/>
<keyword evidence="3" id="KW-1185">Reference proteome</keyword>
<sequence>MLQSFMATLALSSIAAAMPFDAGYFNTSASLGSSTASSSSSCSTDVTLTSISSVTIYGSSSVANSTTGTATAIASSTATPFISGEFTNDEPIWSIYIPQSSFSDMTGFSIDSEGSFEGFSLGDSAISLYSGSLDDFSDISSTLDDESTNDTVAVSFNGRTTDEYLKLVISATASESQGSYTAAFDLYIDELNSTKRETLDYYLEYTIDVDGFVTTNTYLSCSGTECVTTSSTGFIATGSAITSSSEPTSLTTITTTTCSDGSCQTLTTTGYESVYTTTDNGEETVVTDFIPITGDQATATATGGEATVYSTVICTETKCSTEIIPVSSEYVYTTSTNGEEVAVTSYAAITSGDSVAAATGYTSSVDNCTSILMSGSTYLTTISGQETVVTDLYQLSETLSTVTTTDAYGKTTVYTTVCPNTGASETPESTVVSGASETGSNSVAAATGYTSSVVGNRTSIVMSGSTYLTTISGQETVVTDLYQLSETLSTVTTTDAYGKTTVYTTVCPNTGASETPESTAISPVVETVYLFNSSSPETTTSSTISQASKSLVSSQSYSTVTTVSNGKTTVYLTTCPDTTTTKATTIAPVETTEILQSDATVTQTEICTETKCSETSSLSQQTTVPIFSSSTVSLSVENEVTRSEKVYTSSVSGEIITLTTYYTVSSSKASSTVAPESTNVPAVSEVTANIAAANSALNAGIIGLAVGAMFML</sequence>
<dbReference type="OrthoDB" id="10505466at2759"/>
<gene>
    <name evidence="2" type="ORF">FOA43_002748</name>
</gene>
<dbReference type="EMBL" id="CP064814">
    <property type="protein sequence ID" value="QPG75394.1"/>
    <property type="molecule type" value="Genomic_DNA"/>
</dbReference>